<dbReference type="Proteomes" id="UP000186218">
    <property type="component" value="Unassembled WGS sequence"/>
</dbReference>
<dbReference type="RefSeq" id="WP_076476813.1">
    <property type="nucleotide sequence ID" value="NZ_FTNT01000002.1"/>
</dbReference>
<dbReference type="STRING" id="1344003.SAMN05445060_0829"/>
<evidence type="ECO:0000313" key="3">
    <source>
        <dbReference type="Proteomes" id="UP000186218"/>
    </source>
</evidence>
<organism evidence="2 3">
    <name type="scientific">Williamsia sterculiae</name>
    <dbReference type="NCBI Taxonomy" id="1344003"/>
    <lineage>
        <taxon>Bacteria</taxon>
        <taxon>Bacillati</taxon>
        <taxon>Actinomycetota</taxon>
        <taxon>Actinomycetes</taxon>
        <taxon>Mycobacteriales</taxon>
        <taxon>Nocardiaceae</taxon>
        <taxon>Williamsia</taxon>
    </lineage>
</organism>
<accession>A0A1N7DR10</accession>
<feature type="chain" id="PRO_5038968018" description="Beta-lactamase enzyme family protein" evidence="1">
    <location>
        <begin position="26"/>
        <end position="303"/>
    </location>
</feature>
<evidence type="ECO:0000313" key="2">
    <source>
        <dbReference type="EMBL" id="SIR78191.1"/>
    </source>
</evidence>
<dbReference type="SUPFAM" id="SSF56601">
    <property type="entry name" value="beta-lactamase/transpeptidase-like"/>
    <property type="match status" value="1"/>
</dbReference>
<name>A0A1N7DR10_9NOCA</name>
<dbReference type="Gene3D" id="3.40.710.10">
    <property type="entry name" value="DD-peptidase/beta-lactamase superfamily"/>
    <property type="match status" value="1"/>
</dbReference>
<dbReference type="InterPro" id="IPR012338">
    <property type="entry name" value="Beta-lactam/transpept-like"/>
</dbReference>
<sequence>MNTPRGMATAIVLAMMALVVSTACGAGAPPPAPTTVTVTRSTAARIEPSVTSSSSIPAPGTTVLANRYASLAKGLPGKVGVAIAAVGAGGEPVVLGDLTTGVAWSTIKVPLAIAASRRAGTRVASAVRRAIVESDNDAAYQLWNSLGASTAAAQATQAVLREAGDTVTVVQSQQVRGPDFTPFGQTQWSLVQQARFAAGLPCIPDSGIVVGLMGRVAGNQQWGVETASSPALVATAVKGGWGPGPDGGYLVRQLGLVTTSRGLTAVALATLPDAGSFEAGTAVLDTVGGWLAKNVDALPAGRC</sequence>
<evidence type="ECO:0000256" key="1">
    <source>
        <dbReference type="SAM" id="SignalP"/>
    </source>
</evidence>
<feature type="signal peptide" evidence="1">
    <location>
        <begin position="1"/>
        <end position="25"/>
    </location>
</feature>
<dbReference type="PROSITE" id="PS51257">
    <property type="entry name" value="PROKAR_LIPOPROTEIN"/>
    <property type="match status" value="1"/>
</dbReference>
<evidence type="ECO:0008006" key="4">
    <source>
        <dbReference type="Google" id="ProtNLM"/>
    </source>
</evidence>
<keyword evidence="1" id="KW-0732">Signal</keyword>
<protein>
    <recommendedName>
        <fullName evidence="4">Beta-lactamase enzyme family protein</fullName>
    </recommendedName>
</protein>
<dbReference type="AlphaFoldDB" id="A0A1N7DR10"/>
<proteinExistence type="predicted"/>
<reference evidence="2 3" key="1">
    <citation type="submission" date="2017-01" db="EMBL/GenBank/DDBJ databases">
        <authorList>
            <person name="Mah S.A."/>
            <person name="Swanson W.J."/>
            <person name="Moy G.W."/>
            <person name="Vacquier V.D."/>
        </authorList>
    </citation>
    <scope>NUCLEOTIDE SEQUENCE [LARGE SCALE GENOMIC DNA]</scope>
    <source>
        <strain evidence="2 3">CPCC 203464</strain>
    </source>
</reference>
<keyword evidence="3" id="KW-1185">Reference proteome</keyword>
<gene>
    <name evidence="2" type="ORF">SAMN05445060_0829</name>
</gene>
<dbReference type="EMBL" id="FTNT01000002">
    <property type="protein sequence ID" value="SIR78191.1"/>
    <property type="molecule type" value="Genomic_DNA"/>
</dbReference>